<dbReference type="GO" id="GO:0008061">
    <property type="term" value="F:chitin binding"/>
    <property type="evidence" value="ECO:0007669"/>
    <property type="project" value="InterPro"/>
</dbReference>
<dbReference type="PROSITE" id="PS50940">
    <property type="entry name" value="CHIT_BIND_II"/>
    <property type="match status" value="1"/>
</dbReference>
<dbReference type="SUPFAM" id="SSF57625">
    <property type="entry name" value="Invertebrate chitin-binding proteins"/>
    <property type="match status" value="1"/>
</dbReference>
<dbReference type="Pfam" id="PF01607">
    <property type="entry name" value="CBM_14"/>
    <property type="match status" value="1"/>
</dbReference>
<dbReference type="GO" id="GO:0005576">
    <property type="term" value="C:extracellular region"/>
    <property type="evidence" value="ECO:0007669"/>
    <property type="project" value="InterPro"/>
</dbReference>
<keyword evidence="4" id="KW-1185">Reference proteome</keyword>
<keyword evidence="1" id="KW-0732">Signal</keyword>
<dbReference type="Proteomes" id="UP000594454">
    <property type="component" value="Chromosome 2"/>
</dbReference>
<name>A0A7R8UKA0_HERIL</name>
<feature type="chain" id="PRO_5030859522" description="Chitin-binding type-2 domain-containing protein" evidence="1">
    <location>
        <begin position="28"/>
        <end position="230"/>
    </location>
</feature>
<evidence type="ECO:0000259" key="2">
    <source>
        <dbReference type="PROSITE" id="PS50940"/>
    </source>
</evidence>
<evidence type="ECO:0000256" key="1">
    <source>
        <dbReference type="SAM" id="SignalP"/>
    </source>
</evidence>
<dbReference type="Gene3D" id="2.170.140.10">
    <property type="entry name" value="Chitin binding domain"/>
    <property type="match status" value="1"/>
</dbReference>
<dbReference type="InterPro" id="IPR002557">
    <property type="entry name" value="Chitin-bd_dom"/>
</dbReference>
<reference evidence="3 4" key="1">
    <citation type="submission" date="2020-11" db="EMBL/GenBank/DDBJ databases">
        <authorList>
            <person name="Wallbank WR R."/>
            <person name="Pardo Diaz C."/>
            <person name="Kozak K."/>
            <person name="Martin S."/>
            <person name="Jiggins C."/>
            <person name="Moest M."/>
            <person name="Warren A I."/>
            <person name="Generalovic N T."/>
            <person name="Byers J.R.P. K."/>
            <person name="Montejo-Kovacevich G."/>
            <person name="Yen C E."/>
        </authorList>
    </citation>
    <scope>NUCLEOTIDE SEQUENCE [LARGE SCALE GENOMIC DNA]</scope>
</reference>
<dbReference type="EMBL" id="LR899010">
    <property type="protein sequence ID" value="CAD7082223.1"/>
    <property type="molecule type" value="Genomic_DNA"/>
</dbReference>
<dbReference type="AlphaFoldDB" id="A0A7R8UKA0"/>
<accession>A0A7R8UKA0</accession>
<dbReference type="OrthoDB" id="8179045at2759"/>
<evidence type="ECO:0000313" key="3">
    <source>
        <dbReference type="EMBL" id="CAD7082223.1"/>
    </source>
</evidence>
<evidence type="ECO:0000313" key="4">
    <source>
        <dbReference type="Proteomes" id="UP000594454"/>
    </source>
</evidence>
<dbReference type="InterPro" id="IPR036508">
    <property type="entry name" value="Chitin-bd_dom_sf"/>
</dbReference>
<proteinExistence type="predicted"/>
<gene>
    <name evidence="3" type="ORF">HERILL_LOCUS5276</name>
</gene>
<protein>
    <recommendedName>
        <fullName evidence="2">Chitin-binding type-2 domain-containing protein</fullName>
    </recommendedName>
</protein>
<organism evidence="3 4">
    <name type="scientific">Hermetia illucens</name>
    <name type="common">Black soldier fly</name>
    <dbReference type="NCBI Taxonomy" id="343691"/>
    <lineage>
        <taxon>Eukaryota</taxon>
        <taxon>Metazoa</taxon>
        <taxon>Ecdysozoa</taxon>
        <taxon>Arthropoda</taxon>
        <taxon>Hexapoda</taxon>
        <taxon>Insecta</taxon>
        <taxon>Pterygota</taxon>
        <taxon>Neoptera</taxon>
        <taxon>Endopterygota</taxon>
        <taxon>Diptera</taxon>
        <taxon>Brachycera</taxon>
        <taxon>Stratiomyomorpha</taxon>
        <taxon>Stratiomyidae</taxon>
        <taxon>Hermetiinae</taxon>
        <taxon>Hermetia</taxon>
    </lineage>
</organism>
<dbReference type="InParanoid" id="A0A7R8UKA0"/>
<feature type="signal peptide" evidence="1">
    <location>
        <begin position="1"/>
        <end position="27"/>
    </location>
</feature>
<feature type="domain" description="Chitin-binding type-2" evidence="2">
    <location>
        <begin position="160"/>
        <end position="225"/>
    </location>
</feature>
<sequence length="230" mass="25592">MGLFCFPHSVALCFLVLFADKILMVLSDSAYCGVLGNLSGVVCITETKFILQQNSYDVFDCPEGHWCANHPEICVSNGEPACKLIRACRECFQNSTSACYSEKTYALCNNGQLDTRIMYCPASKPYCSMRYDDDGIISAVCTNRIQQIACDGSATTTPKPDQCPSFGKFPNTADTTCRRYFYCYSDRDQGGNYIISRVEFMCPSTTVYDPSKGKCVPDAIYKCENVEEII</sequence>